<gene>
    <name evidence="1" type="ORF">CCHLO57077_00017673</name>
</gene>
<name>A0AA35M8T6_9HYPO</name>
<dbReference type="InterPro" id="IPR008547">
    <property type="entry name" value="DUF829_TMEM53"/>
</dbReference>
<evidence type="ECO:0000313" key="2">
    <source>
        <dbReference type="Proteomes" id="UP001160390"/>
    </source>
</evidence>
<comment type="caution">
    <text evidence="1">The sequence shown here is derived from an EMBL/GenBank/DDBJ whole genome shotgun (WGS) entry which is preliminary data.</text>
</comment>
<proteinExistence type="predicted"/>
<organism evidence="1 2">
    <name type="scientific">Clonostachys chloroleuca</name>
    <dbReference type="NCBI Taxonomy" id="1926264"/>
    <lineage>
        <taxon>Eukaryota</taxon>
        <taxon>Fungi</taxon>
        <taxon>Dikarya</taxon>
        <taxon>Ascomycota</taxon>
        <taxon>Pezizomycotina</taxon>
        <taxon>Sordariomycetes</taxon>
        <taxon>Hypocreomycetidae</taxon>
        <taxon>Hypocreales</taxon>
        <taxon>Bionectriaceae</taxon>
        <taxon>Clonostachys</taxon>
    </lineage>
</organism>
<protein>
    <submittedName>
        <fullName evidence="1">Uncharacterized protein</fullName>
    </submittedName>
</protein>
<dbReference type="AlphaFoldDB" id="A0AA35M8T6"/>
<sequence>MAAVKQPWEGITADYTLVPARFDRYNPLPAHQQISPYSPRLIILCTWTDATPKNIRKYVDGYRVLFPATPILVVQTASTSWFTSETSLLDHVSPSISIILKALESVEDGVRFGKQHILAHALSNGGCGHFTFLARRFLADTGFALPHTHKADVLDAACKLKLVTSEILFRASAA</sequence>
<dbReference type="Proteomes" id="UP001160390">
    <property type="component" value="Unassembled WGS sequence"/>
</dbReference>
<accession>A0AA35M8T6</accession>
<reference evidence="1" key="1">
    <citation type="submission" date="2023-01" db="EMBL/GenBank/DDBJ databases">
        <authorList>
            <person name="Piombo E."/>
        </authorList>
    </citation>
    <scope>NUCLEOTIDE SEQUENCE</scope>
</reference>
<dbReference type="Pfam" id="PF05705">
    <property type="entry name" value="DUF829"/>
    <property type="match status" value="1"/>
</dbReference>
<evidence type="ECO:0000313" key="1">
    <source>
        <dbReference type="EMBL" id="CAI6092427.1"/>
    </source>
</evidence>
<keyword evidence="2" id="KW-1185">Reference proteome</keyword>
<dbReference type="EMBL" id="CABFNP030001208">
    <property type="protein sequence ID" value="CAI6092427.1"/>
    <property type="molecule type" value="Genomic_DNA"/>
</dbReference>